<dbReference type="Gene3D" id="3.30.200.190">
    <property type="match status" value="1"/>
</dbReference>
<dbReference type="GeneID" id="13826834"/>
<dbReference type="Pfam" id="PF21424">
    <property type="entry name" value="DTP-pb9_A-dom_C"/>
    <property type="match status" value="1"/>
</dbReference>
<evidence type="ECO:0000259" key="2">
    <source>
        <dbReference type="Pfam" id="PF21425"/>
    </source>
</evidence>
<feature type="domain" description="Distal tail protein pb9 A" evidence="1">
    <location>
        <begin position="174"/>
        <end position="205"/>
    </location>
</feature>
<dbReference type="Pfam" id="PF21430">
    <property type="entry name" value="DTP-pb9_B-dom"/>
    <property type="match status" value="1"/>
</dbReference>
<sequence length="206" mass="22832">MRLPDPFTHPGYEGLGFDSVALIDNDPVLRDELPNGKVSEVKNSAQYWGIDIQYPDMFPDEYAILSSTLLGYKSQRTTLEVVLPQYESFRVRGTTSAVTIASGQKGNKLVMGNVGSLEGEPKVGDLFKFSNHTKVYKITSFTKTSSTQWTLGLYPDIFKTTTGAEKPVFTGIVFTTKLMNGDSFRESLSHDGVYTGLSLQLREHIS</sequence>
<dbReference type="InterPro" id="IPR048416">
    <property type="entry name" value="DTP-pb9_A-dom_C"/>
</dbReference>
<evidence type="ECO:0000313" key="5">
    <source>
        <dbReference type="Proteomes" id="UP000006280"/>
    </source>
</evidence>
<protein>
    <recommendedName>
        <fullName evidence="6">Distal tail protein</fullName>
    </recommendedName>
</protein>
<dbReference type="InterPro" id="IPR048415">
    <property type="entry name" value="DTP-pb9_B-dom"/>
</dbReference>
<proteinExistence type="predicted"/>
<evidence type="ECO:0008006" key="6">
    <source>
        <dbReference type="Google" id="ProtNLM"/>
    </source>
</evidence>
<feature type="domain" description="Distal tail protein pb9 A" evidence="2">
    <location>
        <begin position="3"/>
        <end position="86"/>
    </location>
</feature>
<dbReference type="Pfam" id="PF21425">
    <property type="entry name" value="DTP-pb9_A-dom_N"/>
    <property type="match status" value="1"/>
</dbReference>
<reference evidence="4 5" key="1">
    <citation type="journal article" date="2012" name="J. Virol.">
        <title>Complete Genome Sequence of Pectobacterium carotovorum subsp. carotovorum Bacteriophage My1.</title>
        <authorList>
            <person name="Lee D.H."/>
            <person name="Lee J.H."/>
            <person name="Shin H."/>
            <person name="Ji S."/>
            <person name="Roh E."/>
            <person name="Jung K."/>
            <person name="Ryu S."/>
            <person name="Choi J."/>
            <person name="Heu S."/>
        </authorList>
    </citation>
    <scope>NUCLEOTIDE SEQUENCE [LARGE SCALE GENOMIC DNA]</scope>
</reference>
<dbReference type="KEGG" id="vg:13826834"/>
<dbReference type="RefSeq" id="YP_006906384.1">
    <property type="nucleotide sequence ID" value="NC_018837.1"/>
</dbReference>
<evidence type="ECO:0000313" key="4">
    <source>
        <dbReference type="EMBL" id="AFQ22291.1"/>
    </source>
</evidence>
<name>J9QPY7_9CAUD</name>
<dbReference type="Proteomes" id="UP000006280">
    <property type="component" value="Segment"/>
</dbReference>
<feature type="domain" description="Distal tail protein pb9 B" evidence="3">
    <location>
        <begin position="87"/>
        <end position="172"/>
    </location>
</feature>
<organism evidence="4 5">
    <name type="scientific">Pectobacterium phage My1</name>
    <dbReference type="NCBI Taxonomy" id="1204539"/>
    <lineage>
        <taxon>Viruses</taxon>
        <taxon>Duplodnaviria</taxon>
        <taxon>Heunggongvirae</taxon>
        <taxon>Uroviricota</taxon>
        <taxon>Caudoviricetes</taxon>
        <taxon>Demerecviridae</taxon>
        <taxon>Mccorquodalevirinae</taxon>
        <taxon>Myunavirus</taxon>
        <taxon>Myunavirus My1</taxon>
    </lineage>
</organism>
<accession>J9QPY7</accession>
<dbReference type="Gene3D" id="2.40.30.290">
    <property type="match status" value="1"/>
</dbReference>
<gene>
    <name evidence="4" type="ORF">My1_132</name>
</gene>
<dbReference type="OrthoDB" id="14232at10239"/>
<keyword evidence="5" id="KW-1185">Reference proteome</keyword>
<dbReference type="EMBL" id="JX195166">
    <property type="protein sequence ID" value="AFQ22291.1"/>
    <property type="molecule type" value="Genomic_DNA"/>
</dbReference>
<evidence type="ECO:0000259" key="3">
    <source>
        <dbReference type="Pfam" id="PF21430"/>
    </source>
</evidence>
<evidence type="ECO:0000259" key="1">
    <source>
        <dbReference type="Pfam" id="PF21424"/>
    </source>
</evidence>
<dbReference type="InterPro" id="IPR048417">
    <property type="entry name" value="DTP-pb9_A-dom_N"/>
</dbReference>